<dbReference type="CDD" id="cd05716">
    <property type="entry name" value="IgV_pIgR_like"/>
    <property type="match status" value="1"/>
</dbReference>
<feature type="domain" description="Immunoglobulin" evidence="5">
    <location>
        <begin position="80"/>
        <end position="184"/>
    </location>
</feature>
<organism evidence="6 7">
    <name type="scientific">Willisornis vidua</name>
    <name type="common">Xingu scale-backed antbird</name>
    <dbReference type="NCBI Taxonomy" id="1566151"/>
    <lineage>
        <taxon>Eukaryota</taxon>
        <taxon>Metazoa</taxon>
        <taxon>Chordata</taxon>
        <taxon>Craniata</taxon>
        <taxon>Vertebrata</taxon>
        <taxon>Euteleostomi</taxon>
        <taxon>Archelosauria</taxon>
        <taxon>Archosauria</taxon>
        <taxon>Dinosauria</taxon>
        <taxon>Saurischia</taxon>
        <taxon>Theropoda</taxon>
        <taxon>Coelurosauria</taxon>
        <taxon>Aves</taxon>
        <taxon>Neognathae</taxon>
        <taxon>Neoaves</taxon>
        <taxon>Telluraves</taxon>
        <taxon>Australaves</taxon>
        <taxon>Passeriformes</taxon>
        <taxon>Thamnophilidae</taxon>
        <taxon>Willisornis</taxon>
    </lineage>
</organism>
<dbReference type="Proteomes" id="UP001145742">
    <property type="component" value="Unassembled WGS sequence"/>
</dbReference>
<evidence type="ECO:0000313" key="6">
    <source>
        <dbReference type="EMBL" id="KAJ7420979.1"/>
    </source>
</evidence>
<evidence type="ECO:0000313" key="7">
    <source>
        <dbReference type="Proteomes" id="UP001145742"/>
    </source>
</evidence>
<keyword evidence="1" id="KW-0732">Signal</keyword>
<comment type="caution">
    <text evidence="6">The sequence shown here is derived from an EMBL/GenBank/DDBJ whole genome shotgun (WGS) entry which is preliminary data.</text>
</comment>
<keyword evidence="6" id="KW-0675">Receptor</keyword>
<dbReference type="Pfam" id="PF07686">
    <property type="entry name" value="V-set"/>
    <property type="match status" value="1"/>
</dbReference>
<keyword evidence="2" id="KW-1015">Disulfide bond</keyword>
<dbReference type="PANTHER" id="PTHR16423">
    <property type="entry name" value="TREM-LIKE TRANSCRIPT PROTEIN"/>
    <property type="match status" value="1"/>
</dbReference>
<dbReference type="InterPro" id="IPR013783">
    <property type="entry name" value="Ig-like_fold"/>
</dbReference>
<protein>
    <submittedName>
        <fullName evidence="6">Triggering receptor expressed on myeloid cell 2 isoform X1</fullName>
    </submittedName>
</protein>
<dbReference type="InterPro" id="IPR003599">
    <property type="entry name" value="Ig_sub"/>
</dbReference>
<gene>
    <name evidence="6" type="primary">TREM2</name>
    <name evidence="6" type="ORF">WISP_45296</name>
</gene>
<sequence>MREMPVRGELLNVQDEKDAKFLCFRQSKEGKRAVLGHSLCHSAPGSSAIPCSALLCSVHMEKLLHLLVVSLSVSCAAENVTVVSGVEGGTIAVNCSYNPQQEWWREKGWCRQVDETKCQHVASAQSLWMPFPRSRKGTTSIHNNVHAGVLTVTMRQLSKEDAGLYQCRTYFLGDIKSLRKVQVEVLTAATPETPVPEEPRAVQSISSSHLDVDFTIFYILAGFLVAKFMVAVLICAIGISRKNRGREQSPGLGEQQVLPVTAGLGHNGIGPSWESTA</sequence>
<dbReference type="InterPro" id="IPR013106">
    <property type="entry name" value="Ig_V-set"/>
</dbReference>
<proteinExistence type="predicted"/>
<dbReference type="InterPro" id="IPR052314">
    <property type="entry name" value="Immune_rcpt_domain"/>
</dbReference>
<dbReference type="PANTHER" id="PTHR16423:SF6">
    <property type="entry name" value="TRIGGERING RECEPTOR EXPRESSED ON MYELOID CELLS 2-RELATED"/>
    <property type="match status" value="1"/>
</dbReference>
<keyword evidence="3" id="KW-0393">Immunoglobulin domain</keyword>
<keyword evidence="4" id="KW-1133">Transmembrane helix</keyword>
<evidence type="ECO:0000259" key="5">
    <source>
        <dbReference type="SMART" id="SM00409"/>
    </source>
</evidence>
<keyword evidence="4" id="KW-0812">Transmembrane</keyword>
<evidence type="ECO:0000256" key="2">
    <source>
        <dbReference type="ARBA" id="ARBA00023157"/>
    </source>
</evidence>
<dbReference type="InterPro" id="IPR036179">
    <property type="entry name" value="Ig-like_dom_sf"/>
</dbReference>
<keyword evidence="7" id="KW-1185">Reference proteome</keyword>
<feature type="transmembrane region" description="Helical" evidence="4">
    <location>
        <begin position="216"/>
        <end position="239"/>
    </location>
</feature>
<evidence type="ECO:0000256" key="1">
    <source>
        <dbReference type="ARBA" id="ARBA00022729"/>
    </source>
</evidence>
<reference evidence="6" key="1">
    <citation type="submission" date="2019-10" db="EMBL/GenBank/DDBJ databases">
        <authorList>
            <person name="Soares A.E.R."/>
            <person name="Aleixo A."/>
            <person name="Schneider P."/>
            <person name="Miyaki C.Y."/>
            <person name="Schneider M.P."/>
            <person name="Mello C."/>
            <person name="Vasconcelos A.T.R."/>
        </authorList>
    </citation>
    <scope>NUCLEOTIDE SEQUENCE</scope>
    <source>
        <tissue evidence="6">Muscle</tissue>
    </source>
</reference>
<dbReference type="SUPFAM" id="SSF48726">
    <property type="entry name" value="Immunoglobulin"/>
    <property type="match status" value="1"/>
</dbReference>
<evidence type="ECO:0000256" key="3">
    <source>
        <dbReference type="ARBA" id="ARBA00023319"/>
    </source>
</evidence>
<evidence type="ECO:0000256" key="4">
    <source>
        <dbReference type="SAM" id="Phobius"/>
    </source>
</evidence>
<dbReference type="Gene3D" id="2.60.40.10">
    <property type="entry name" value="Immunoglobulins"/>
    <property type="match status" value="1"/>
</dbReference>
<dbReference type="SMART" id="SM00409">
    <property type="entry name" value="IG"/>
    <property type="match status" value="1"/>
</dbReference>
<name>A0ABQ9DFH1_9PASS</name>
<dbReference type="EMBL" id="WHWB01033258">
    <property type="protein sequence ID" value="KAJ7420979.1"/>
    <property type="molecule type" value="Genomic_DNA"/>
</dbReference>
<accession>A0ABQ9DFH1</accession>
<keyword evidence="4" id="KW-0472">Membrane</keyword>